<dbReference type="Proteomes" id="UP001303160">
    <property type="component" value="Unassembled WGS sequence"/>
</dbReference>
<sequence length="619" mass="68324">MMFGYKETWVAMCFNERLDYQTEPGATITKMLLHYLTLLPVALAGGYKTPTAITINGTYRGRHLPEFSQDLFLGIPFARAPLLGNPLPWDESWKGSRSAEYNGAICHCYASPAEMERANVTEKAGECLNLNIIRPSGIDKKKLPVVVWLYGGGFVDGFGADINSNLSYIVQESVAQHMPIIAVTLNYRVGFLGFPGGAPVAEEGVTNLGFKDQRKALHWVQENIAGFGGDPDKVTLWGQSAGSHSITHQILAYGDQRGEKRLFRGAIMASSSVGVGNSHHAKRADALAGYRRILQATNCASAHDSLACLRGLSAGQLWEASLTTADLSAWGPMVDGDFVSMPPTIQLLSGKFRRDVSVLIGTNSDEGIRVANTIPEDLDTDQQVFSILKQLFLNARNETLDLIMRAYPADIPGPPYGLSMSDTDRLCEGFRAVGGLRCGTQFRRFAAMFGDFFVIAGQRAFAQAFAKFGLTAYSYRFDTWPTSFPITNFTNFKPGFASHSTEYSYFFRFPREHNLYGNNPPIPEGSRAHLQLSHGIAAKLIGYIYTGDPNAISVPGFPTWPKYDVRKPTNLVLNATEHPDRLNVHVEPDTWRKEGMAVWPSNPFELDYRRPVPEGYGSQ</sequence>
<dbReference type="InterPro" id="IPR019826">
    <property type="entry name" value="Carboxylesterase_B_AS"/>
</dbReference>
<keyword evidence="6" id="KW-1185">Reference proteome</keyword>
<reference evidence="5" key="2">
    <citation type="submission" date="2023-05" db="EMBL/GenBank/DDBJ databases">
        <authorList>
            <consortium name="Lawrence Berkeley National Laboratory"/>
            <person name="Steindorff A."/>
            <person name="Hensen N."/>
            <person name="Bonometti L."/>
            <person name="Westerberg I."/>
            <person name="Brannstrom I.O."/>
            <person name="Guillou S."/>
            <person name="Cros-Aarteil S."/>
            <person name="Calhoun S."/>
            <person name="Haridas S."/>
            <person name="Kuo A."/>
            <person name="Mondo S."/>
            <person name="Pangilinan J."/>
            <person name="Riley R."/>
            <person name="Labutti K."/>
            <person name="Andreopoulos B."/>
            <person name="Lipzen A."/>
            <person name="Chen C."/>
            <person name="Yanf M."/>
            <person name="Daum C."/>
            <person name="Ng V."/>
            <person name="Clum A."/>
            <person name="Ohm R."/>
            <person name="Martin F."/>
            <person name="Silar P."/>
            <person name="Natvig D."/>
            <person name="Lalanne C."/>
            <person name="Gautier V."/>
            <person name="Ament-Velasquez S.L."/>
            <person name="Kruys A."/>
            <person name="Hutchinson M.I."/>
            <person name="Powell A.J."/>
            <person name="Barry K."/>
            <person name="Miller A.N."/>
            <person name="Grigoriev I.V."/>
            <person name="Debuchy R."/>
            <person name="Gladieux P."/>
            <person name="Thoren M.H."/>
            <person name="Johannesson H."/>
        </authorList>
    </citation>
    <scope>NUCLEOTIDE SEQUENCE</scope>
    <source>
        <strain evidence="5">CBS 315.58</strain>
    </source>
</reference>
<gene>
    <name evidence="5" type="ORF">QBC40DRAFT_272590</name>
</gene>
<evidence type="ECO:0000256" key="3">
    <source>
        <dbReference type="RuleBase" id="RU361235"/>
    </source>
</evidence>
<keyword evidence="2 3" id="KW-0378">Hydrolase</keyword>
<proteinExistence type="inferred from homology"/>
<dbReference type="EMBL" id="MU863881">
    <property type="protein sequence ID" value="KAK4204589.1"/>
    <property type="molecule type" value="Genomic_DNA"/>
</dbReference>
<dbReference type="EC" id="3.1.1.-" evidence="3"/>
<name>A0AAN6XPS2_9PEZI</name>
<organism evidence="5 6">
    <name type="scientific">Triangularia verruculosa</name>
    <dbReference type="NCBI Taxonomy" id="2587418"/>
    <lineage>
        <taxon>Eukaryota</taxon>
        <taxon>Fungi</taxon>
        <taxon>Dikarya</taxon>
        <taxon>Ascomycota</taxon>
        <taxon>Pezizomycotina</taxon>
        <taxon>Sordariomycetes</taxon>
        <taxon>Sordariomycetidae</taxon>
        <taxon>Sordariales</taxon>
        <taxon>Podosporaceae</taxon>
        <taxon>Triangularia</taxon>
    </lineage>
</organism>
<dbReference type="Gene3D" id="3.40.50.1820">
    <property type="entry name" value="alpha/beta hydrolase"/>
    <property type="match status" value="1"/>
</dbReference>
<feature type="domain" description="Carboxylesterase type B" evidence="4">
    <location>
        <begin position="54"/>
        <end position="579"/>
    </location>
</feature>
<dbReference type="InterPro" id="IPR002018">
    <property type="entry name" value="CarbesteraseB"/>
</dbReference>
<dbReference type="Pfam" id="PF00135">
    <property type="entry name" value="COesterase"/>
    <property type="match status" value="1"/>
</dbReference>
<accession>A0AAN6XPS2</accession>
<dbReference type="PANTHER" id="PTHR11559">
    <property type="entry name" value="CARBOXYLESTERASE"/>
    <property type="match status" value="1"/>
</dbReference>
<evidence type="ECO:0000313" key="6">
    <source>
        <dbReference type="Proteomes" id="UP001303160"/>
    </source>
</evidence>
<dbReference type="GO" id="GO:0016787">
    <property type="term" value="F:hydrolase activity"/>
    <property type="evidence" value="ECO:0007669"/>
    <property type="project" value="UniProtKB-KW"/>
</dbReference>
<dbReference type="PROSITE" id="PS00122">
    <property type="entry name" value="CARBOXYLESTERASE_B_1"/>
    <property type="match status" value="1"/>
</dbReference>
<comment type="caution">
    <text evidence="5">The sequence shown here is derived from an EMBL/GenBank/DDBJ whole genome shotgun (WGS) entry which is preliminary data.</text>
</comment>
<evidence type="ECO:0000256" key="1">
    <source>
        <dbReference type="ARBA" id="ARBA00005964"/>
    </source>
</evidence>
<evidence type="ECO:0000313" key="5">
    <source>
        <dbReference type="EMBL" id="KAK4204589.1"/>
    </source>
</evidence>
<dbReference type="InterPro" id="IPR029058">
    <property type="entry name" value="AB_hydrolase_fold"/>
</dbReference>
<evidence type="ECO:0000259" key="4">
    <source>
        <dbReference type="Pfam" id="PF00135"/>
    </source>
</evidence>
<dbReference type="InterPro" id="IPR050309">
    <property type="entry name" value="Type-B_Carboxylest/Lipase"/>
</dbReference>
<dbReference type="SUPFAM" id="SSF53474">
    <property type="entry name" value="alpha/beta-Hydrolases"/>
    <property type="match status" value="1"/>
</dbReference>
<reference evidence="5" key="1">
    <citation type="journal article" date="2023" name="Mol. Phylogenet. Evol.">
        <title>Genome-scale phylogeny and comparative genomics of the fungal order Sordariales.</title>
        <authorList>
            <person name="Hensen N."/>
            <person name="Bonometti L."/>
            <person name="Westerberg I."/>
            <person name="Brannstrom I.O."/>
            <person name="Guillou S."/>
            <person name="Cros-Aarteil S."/>
            <person name="Calhoun S."/>
            <person name="Haridas S."/>
            <person name="Kuo A."/>
            <person name="Mondo S."/>
            <person name="Pangilinan J."/>
            <person name="Riley R."/>
            <person name="LaButti K."/>
            <person name="Andreopoulos B."/>
            <person name="Lipzen A."/>
            <person name="Chen C."/>
            <person name="Yan M."/>
            <person name="Daum C."/>
            <person name="Ng V."/>
            <person name="Clum A."/>
            <person name="Steindorff A."/>
            <person name="Ohm R.A."/>
            <person name="Martin F."/>
            <person name="Silar P."/>
            <person name="Natvig D.O."/>
            <person name="Lalanne C."/>
            <person name="Gautier V."/>
            <person name="Ament-Velasquez S.L."/>
            <person name="Kruys A."/>
            <person name="Hutchinson M.I."/>
            <person name="Powell A.J."/>
            <person name="Barry K."/>
            <person name="Miller A.N."/>
            <person name="Grigoriev I.V."/>
            <person name="Debuchy R."/>
            <person name="Gladieux P."/>
            <person name="Hiltunen Thoren M."/>
            <person name="Johannesson H."/>
        </authorList>
    </citation>
    <scope>NUCLEOTIDE SEQUENCE</scope>
    <source>
        <strain evidence="5">CBS 315.58</strain>
    </source>
</reference>
<dbReference type="AlphaFoldDB" id="A0AAN6XPS2"/>
<evidence type="ECO:0000256" key="2">
    <source>
        <dbReference type="ARBA" id="ARBA00022801"/>
    </source>
</evidence>
<protein>
    <recommendedName>
        <fullName evidence="3">Carboxylic ester hydrolase</fullName>
        <ecNumber evidence="3">3.1.1.-</ecNumber>
    </recommendedName>
</protein>
<comment type="similarity">
    <text evidence="1 3">Belongs to the type-B carboxylesterase/lipase family.</text>
</comment>